<accession>A0A6J4K5B8</accession>
<dbReference type="PROSITE" id="PS51900">
    <property type="entry name" value="CB"/>
    <property type="match status" value="1"/>
</dbReference>
<dbReference type="PROSITE" id="PS51898">
    <property type="entry name" value="TYR_RECOMBINASE"/>
    <property type="match status" value="1"/>
</dbReference>
<sequence length="317" mass="35501">MRRAARPGLSAEGEEGLSRYSSYLREEQDLTIDTVRNYLSDLRQFAAFCEASWSEGEEASEPFSPDGVTTPTITLYRSHLKNVAGLKPATINRHLISIKRYFGWATDEGVVNRDPAKAVKLVPRVVPPPRHLTDREEAALVAAVERYGSLRDRTLIVLGLHTGLRSEELCGLKPSHVRMAKRSGRLEVWGKRGKYREVPLNSTAREALAEWMAELAEDAPCLFPSRKGAASGDGGKELKPITDRALGYVVAKYARLARVEDVSPHDLRHRFGYEMARRVPLHRLAQIMGHDSLDTTMVYVRGTQGDLQRAVEERAWA</sequence>
<dbReference type="InterPro" id="IPR044068">
    <property type="entry name" value="CB"/>
</dbReference>
<dbReference type="InterPro" id="IPR050090">
    <property type="entry name" value="Tyrosine_recombinase_XerCD"/>
</dbReference>
<evidence type="ECO:0000256" key="2">
    <source>
        <dbReference type="ARBA" id="ARBA00022908"/>
    </source>
</evidence>
<dbReference type="Pfam" id="PF02899">
    <property type="entry name" value="Phage_int_SAM_1"/>
    <property type="match status" value="1"/>
</dbReference>
<evidence type="ECO:0000256" key="4">
    <source>
        <dbReference type="ARBA" id="ARBA00023172"/>
    </source>
</evidence>
<organism evidence="8">
    <name type="scientific">uncultured Chloroflexia bacterium</name>
    <dbReference type="NCBI Taxonomy" id="1672391"/>
    <lineage>
        <taxon>Bacteria</taxon>
        <taxon>Bacillati</taxon>
        <taxon>Chloroflexota</taxon>
        <taxon>Chloroflexia</taxon>
        <taxon>environmental samples</taxon>
    </lineage>
</organism>
<evidence type="ECO:0000259" key="7">
    <source>
        <dbReference type="PROSITE" id="PS51900"/>
    </source>
</evidence>
<dbReference type="Pfam" id="PF00589">
    <property type="entry name" value="Phage_integrase"/>
    <property type="match status" value="1"/>
</dbReference>
<evidence type="ECO:0000256" key="1">
    <source>
        <dbReference type="ARBA" id="ARBA00008857"/>
    </source>
</evidence>
<dbReference type="PANTHER" id="PTHR30349:SF41">
    <property type="entry name" value="INTEGRASE_RECOMBINASE PROTEIN MJ0367-RELATED"/>
    <property type="match status" value="1"/>
</dbReference>
<dbReference type="Gene3D" id="1.10.443.10">
    <property type="entry name" value="Intergrase catalytic core"/>
    <property type="match status" value="1"/>
</dbReference>
<dbReference type="EMBL" id="CADCTR010001424">
    <property type="protein sequence ID" value="CAA9295573.1"/>
    <property type="molecule type" value="Genomic_DNA"/>
</dbReference>
<comment type="similarity">
    <text evidence="1">Belongs to the 'phage' integrase family.</text>
</comment>
<evidence type="ECO:0000256" key="5">
    <source>
        <dbReference type="PROSITE-ProRule" id="PRU01248"/>
    </source>
</evidence>
<protein>
    <recommendedName>
        <fullName evidence="9">Integrase</fullName>
    </recommendedName>
</protein>
<keyword evidence="4" id="KW-0233">DNA recombination</keyword>
<dbReference type="Gene3D" id="1.10.150.130">
    <property type="match status" value="1"/>
</dbReference>
<dbReference type="InterPro" id="IPR002104">
    <property type="entry name" value="Integrase_catalytic"/>
</dbReference>
<name>A0A6J4K5B8_9CHLR</name>
<dbReference type="InterPro" id="IPR010998">
    <property type="entry name" value="Integrase_recombinase_N"/>
</dbReference>
<dbReference type="PANTHER" id="PTHR30349">
    <property type="entry name" value="PHAGE INTEGRASE-RELATED"/>
    <property type="match status" value="1"/>
</dbReference>
<dbReference type="CDD" id="cd00397">
    <property type="entry name" value="DNA_BRE_C"/>
    <property type="match status" value="1"/>
</dbReference>
<dbReference type="AlphaFoldDB" id="A0A6J4K5B8"/>
<evidence type="ECO:0000313" key="8">
    <source>
        <dbReference type="EMBL" id="CAA9295573.1"/>
    </source>
</evidence>
<gene>
    <name evidence="8" type="ORF">AVDCRST_MAG93-4228</name>
</gene>
<keyword evidence="3 5" id="KW-0238">DNA-binding</keyword>
<dbReference type="SUPFAM" id="SSF56349">
    <property type="entry name" value="DNA breaking-rejoining enzymes"/>
    <property type="match status" value="1"/>
</dbReference>
<evidence type="ECO:0000256" key="3">
    <source>
        <dbReference type="ARBA" id="ARBA00023125"/>
    </source>
</evidence>
<feature type="domain" description="Core-binding (CB)" evidence="7">
    <location>
        <begin position="11"/>
        <end position="106"/>
    </location>
</feature>
<proteinExistence type="inferred from homology"/>
<dbReference type="InterPro" id="IPR011010">
    <property type="entry name" value="DNA_brk_join_enz"/>
</dbReference>
<dbReference type="InterPro" id="IPR004107">
    <property type="entry name" value="Integrase_SAM-like_N"/>
</dbReference>
<evidence type="ECO:0008006" key="9">
    <source>
        <dbReference type="Google" id="ProtNLM"/>
    </source>
</evidence>
<dbReference type="GO" id="GO:0003677">
    <property type="term" value="F:DNA binding"/>
    <property type="evidence" value="ECO:0007669"/>
    <property type="project" value="UniProtKB-UniRule"/>
</dbReference>
<evidence type="ECO:0000259" key="6">
    <source>
        <dbReference type="PROSITE" id="PS51898"/>
    </source>
</evidence>
<keyword evidence="2" id="KW-0229">DNA integration</keyword>
<dbReference type="GO" id="GO:0006310">
    <property type="term" value="P:DNA recombination"/>
    <property type="evidence" value="ECO:0007669"/>
    <property type="project" value="UniProtKB-KW"/>
</dbReference>
<dbReference type="GO" id="GO:0015074">
    <property type="term" value="P:DNA integration"/>
    <property type="evidence" value="ECO:0007669"/>
    <property type="project" value="UniProtKB-KW"/>
</dbReference>
<feature type="domain" description="Tyr recombinase" evidence="6">
    <location>
        <begin position="127"/>
        <end position="312"/>
    </location>
</feature>
<dbReference type="InterPro" id="IPR013762">
    <property type="entry name" value="Integrase-like_cat_sf"/>
</dbReference>
<reference evidence="8" key="1">
    <citation type="submission" date="2020-02" db="EMBL/GenBank/DDBJ databases">
        <authorList>
            <person name="Meier V. D."/>
        </authorList>
    </citation>
    <scope>NUCLEOTIDE SEQUENCE</scope>
    <source>
        <strain evidence="8">AVDCRST_MAG93</strain>
    </source>
</reference>